<accession>A0A1J5R1K3</accession>
<feature type="domain" description="DNA helicase DnaB-like N-terminal" evidence="3">
    <location>
        <begin position="9"/>
        <end position="103"/>
    </location>
</feature>
<keyword evidence="4" id="KW-0347">Helicase</keyword>
<keyword evidence="4" id="KW-0067">ATP-binding</keyword>
<dbReference type="GO" id="GO:0005829">
    <property type="term" value="C:cytosol"/>
    <property type="evidence" value="ECO:0007669"/>
    <property type="project" value="TreeGrafter"/>
</dbReference>
<gene>
    <name evidence="4" type="primary">dnaB_10</name>
    <name evidence="4" type="ORF">GALL_323110</name>
</gene>
<dbReference type="GO" id="GO:0006260">
    <property type="term" value="P:DNA replication"/>
    <property type="evidence" value="ECO:0007669"/>
    <property type="project" value="UniProtKB-KW"/>
</dbReference>
<keyword evidence="2" id="KW-0238">DNA-binding</keyword>
<dbReference type="PANTHER" id="PTHR30153">
    <property type="entry name" value="REPLICATIVE DNA HELICASE DNAB"/>
    <property type="match status" value="1"/>
</dbReference>
<dbReference type="EMBL" id="MLJW01000517">
    <property type="protein sequence ID" value="OIQ85836.1"/>
    <property type="molecule type" value="Genomic_DNA"/>
</dbReference>
<dbReference type="InterPro" id="IPR007693">
    <property type="entry name" value="DNA_helicase_DnaB-like_N"/>
</dbReference>
<organism evidence="4">
    <name type="scientific">mine drainage metagenome</name>
    <dbReference type="NCBI Taxonomy" id="410659"/>
    <lineage>
        <taxon>unclassified sequences</taxon>
        <taxon>metagenomes</taxon>
        <taxon>ecological metagenomes</taxon>
    </lineage>
</organism>
<dbReference type="GO" id="GO:0005524">
    <property type="term" value="F:ATP binding"/>
    <property type="evidence" value="ECO:0007669"/>
    <property type="project" value="InterPro"/>
</dbReference>
<dbReference type="InterPro" id="IPR016136">
    <property type="entry name" value="DNA_helicase_N/primase_C"/>
</dbReference>
<name>A0A1J5R1K3_9ZZZZ</name>
<dbReference type="GO" id="GO:0003678">
    <property type="term" value="F:DNA helicase activity"/>
    <property type="evidence" value="ECO:0007669"/>
    <property type="project" value="UniProtKB-EC"/>
</dbReference>
<comment type="caution">
    <text evidence="4">The sequence shown here is derived from an EMBL/GenBank/DDBJ whole genome shotgun (WGS) entry which is preliminary data.</text>
</comment>
<evidence type="ECO:0000256" key="2">
    <source>
        <dbReference type="ARBA" id="ARBA00023125"/>
    </source>
</evidence>
<dbReference type="GO" id="GO:0016787">
    <property type="term" value="F:hydrolase activity"/>
    <property type="evidence" value="ECO:0007669"/>
    <property type="project" value="UniProtKB-KW"/>
</dbReference>
<dbReference type="EC" id="3.6.4.12" evidence="4"/>
<sequence>MDEDTVTLAEQATLGSLLLEPAHLDDVRAWLRPGDFADWWHAQVYTAILERRATGEVIDVEALAQAMVDRLGERSGGRLRMPDLLRTTPGCPATTTYARMVVEAGLRREIAGQGVLLRAGALQSALSDGAGPLASACLMVDATMDSIAARWADANGSQKPVPSAPIPLRPVARSLELRTGADKFLADRPSRDHGAEREHIVTLIGSLLAHPDAIPGVATWLHPAQVSDPGWRAVYTAASDLAARGEPVDAVTVAWAVAPLRGRGTRVPSSQELREATDTGWLDHPVRAARIVAGEQVCALAERASAQISAAADDPTLEVGAVLDTAGLFTTALRRAATGLTRDAVTTRTVNSPDRSRGPVAG</sequence>
<protein>
    <submittedName>
        <fullName evidence="4">Replicative DNA helicase</fullName>
        <ecNumber evidence="4">3.6.4.12</ecNumber>
    </submittedName>
</protein>
<dbReference type="Gene3D" id="1.10.860.10">
    <property type="entry name" value="DNAb Helicase, Chain A"/>
    <property type="match status" value="2"/>
</dbReference>
<dbReference type="PANTHER" id="PTHR30153:SF2">
    <property type="entry name" value="REPLICATIVE DNA HELICASE"/>
    <property type="match status" value="1"/>
</dbReference>
<proteinExistence type="predicted"/>
<dbReference type="Pfam" id="PF00772">
    <property type="entry name" value="DnaB"/>
    <property type="match status" value="2"/>
</dbReference>
<feature type="domain" description="DNA helicase DnaB-like N-terminal" evidence="3">
    <location>
        <begin position="203"/>
        <end position="257"/>
    </location>
</feature>
<dbReference type="GO" id="GO:0003677">
    <property type="term" value="F:DNA binding"/>
    <property type="evidence" value="ECO:0007669"/>
    <property type="project" value="UniProtKB-KW"/>
</dbReference>
<evidence type="ECO:0000313" key="4">
    <source>
        <dbReference type="EMBL" id="OIQ85836.1"/>
    </source>
</evidence>
<evidence type="ECO:0000256" key="1">
    <source>
        <dbReference type="ARBA" id="ARBA00022705"/>
    </source>
</evidence>
<dbReference type="SUPFAM" id="SSF48024">
    <property type="entry name" value="N-terminal domain of DnaB helicase"/>
    <property type="match status" value="2"/>
</dbReference>
<dbReference type="InterPro" id="IPR036185">
    <property type="entry name" value="DNA_heli_DnaB-like_N_sf"/>
</dbReference>
<keyword evidence="4" id="KW-0547">Nucleotide-binding</keyword>
<keyword evidence="1" id="KW-0235">DNA replication</keyword>
<dbReference type="AlphaFoldDB" id="A0A1J5R1K3"/>
<keyword evidence="4" id="KW-0378">Hydrolase</keyword>
<reference evidence="4" key="1">
    <citation type="submission" date="2016-10" db="EMBL/GenBank/DDBJ databases">
        <title>Sequence of Gallionella enrichment culture.</title>
        <authorList>
            <person name="Poehlein A."/>
            <person name="Muehling M."/>
            <person name="Daniel R."/>
        </authorList>
    </citation>
    <scope>NUCLEOTIDE SEQUENCE</scope>
</reference>
<evidence type="ECO:0000259" key="3">
    <source>
        <dbReference type="Pfam" id="PF00772"/>
    </source>
</evidence>